<evidence type="ECO:0000256" key="1">
    <source>
        <dbReference type="ARBA" id="ARBA00022837"/>
    </source>
</evidence>
<evidence type="ECO:0000256" key="2">
    <source>
        <dbReference type="SAM" id="MobiDB-lite"/>
    </source>
</evidence>
<dbReference type="SUPFAM" id="SSF47473">
    <property type="entry name" value="EF-hand"/>
    <property type="match status" value="1"/>
</dbReference>
<dbReference type="EMBL" id="LUCH01017323">
    <property type="protein sequence ID" value="KAF5395093.1"/>
    <property type="molecule type" value="Genomic_DNA"/>
</dbReference>
<comment type="caution">
    <text evidence="3">The sequence shown here is derived from an EMBL/GenBank/DDBJ whole genome shotgun (WGS) entry which is preliminary data.</text>
</comment>
<dbReference type="AlphaFoldDB" id="A0A8J4WDA0"/>
<organism evidence="3 4">
    <name type="scientific">Paragonimus heterotremus</name>
    <dbReference type="NCBI Taxonomy" id="100268"/>
    <lineage>
        <taxon>Eukaryota</taxon>
        <taxon>Metazoa</taxon>
        <taxon>Spiralia</taxon>
        <taxon>Lophotrochozoa</taxon>
        <taxon>Platyhelminthes</taxon>
        <taxon>Trematoda</taxon>
        <taxon>Digenea</taxon>
        <taxon>Plagiorchiida</taxon>
        <taxon>Troglotremata</taxon>
        <taxon>Troglotrematidae</taxon>
        <taxon>Paragonimus</taxon>
    </lineage>
</organism>
<accession>A0A8J4WDA0</accession>
<dbReference type="OrthoDB" id="418595at2759"/>
<evidence type="ECO:0000313" key="3">
    <source>
        <dbReference type="EMBL" id="KAF5395093.1"/>
    </source>
</evidence>
<name>A0A8J4WDA0_9TREM</name>
<sequence length="290" mass="33415">MPKKLKKTKGKSKVKGTKKKRGSKTKKVKKSKLEIAVENYRKVPGRYQALLTAVDAWFSQHLEEFVSLLRLHISYSSDHASYDDFKAGLVDMNFPFNKLEIQMISLLYDSDRDGFINLDDLHTSLNELRLRELATSKQEDSKILIAGREWILGRFFCLICLDIANHPFHFERLFSLNTYTEGVASIIRSHTGLCTPTIDIYLSSTEQREHKLQPNMMLTDQQLDGGDEWSPVEIAFYYRPASYLPSAWSPNSGPDFMSVAHDPLLWSKMTLEVARYEERMQRHMSLLSIG</sequence>
<gene>
    <name evidence="3" type="ORF">PHET_07956</name>
</gene>
<feature type="region of interest" description="Disordered" evidence="2">
    <location>
        <begin position="1"/>
        <end position="28"/>
    </location>
</feature>
<keyword evidence="1" id="KW-0106">Calcium</keyword>
<protein>
    <recommendedName>
        <fullName evidence="5">EF-hand domain-containing protein</fullName>
    </recommendedName>
</protein>
<keyword evidence="4" id="KW-1185">Reference proteome</keyword>
<dbReference type="InterPro" id="IPR011992">
    <property type="entry name" value="EF-hand-dom_pair"/>
</dbReference>
<dbReference type="PROSITE" id="PS00018">
    <property type="entry name" value="EF_HAND_1"/>
    <property type="match status" value="1"/>
</dbReference>
<dbReference type="InterPro" id="IPR018247">
    <property type="entry name" value="EF_Hand_1_Ca_BS"/>
</dbReference>
<proteinExistence type="predicted"/>
<reference evidence="3" key="1">
    <citation type="submission" date="2019-05" db="EMBL/GenBank/DDBJ databases">
        <title>Annotation for the trematode Paragonimus heterotremus.</title>
        <authorList>
            <person name="Choi Y.-J."/>
        </authorList>
    </citation>
    <scope>NUCLEOTIDE SEQUENCE</scope>
    <source>
        <strain evidence="3">LC</strain>
    </source>
</reference>
<evidence type="ECO:0000313" key="4">
    <source>
        <dbReference type="Proteomes" id="UP000748531"/>
    </source>
</evidence>
<dbReference type="Proteomes" id="UP000748531">
    <property type="component" value="Unassembled WGS sequence"/>
</dbReference>
<evidence type="ECO:0008006" key="5">
    <source>
        <dbReference type="Google" id="ProtNLM"/>
    </source>
</evidence>